<dbReference type="EMBL" id="AB922552">
    <property type="protein sequence ID" value="BAP69128.1"/>
    <property type="molecule type" value="mRNA"/>
</dbReference>
<sequence>MRHFFSSFAVVSALVTALSTSSTIAELSRPVQARRTLRTEGGTITTAEQGPNPTHGTSTLVETQSSIQEERRNGGLLGLFRRKMDFKTFTSYLQLLGIRMTTKFKKLAVKGLAGLSKRKIVLGGFLSKVKLVV</sequence>
<organism evidence="3">
    <name type="scientific">Hyaloperonospora arabidopsidis (strain Emoy2)</name>
    <name type="common">Downy mildew agent</name>
    <name type="synonym">Peronospora arabidopsidis</name>
    <dbReference type="NCBI Taxonomy" id="559515"/>
    <lineage>
        <taxon>Eukaryota</taxon>
        <taxon>Sar</taxon>
        <taxon>Stramenopiles</taxon>
        <taxon>Oomycota</taxon>
        <taxon>Peronosporomycetes</taxon>
        <taxon>Peronosporales</taxon>
        <taxon>Peronosporaceae</taxon>
        <taxon>Hyaloperonospora</taxon>
    </lineage>
</organism>
<feature type="chain" id="PRO_5001853135" evidence="2">
    <location>
        <begin position="34"/>
        <end position="133"/>
    </location>
</feature>
<gene>
    <name evidence="3" type="primary">HaRxLL468b</name>
</gene>
<feature type="compositionally biased region" description="Polar residues" evidence="1">
    <location>
        <begin position="42"/>
        <end position="59"/>
    </location>
</feature>
<evidence type="ECO:0000256" key="1">
    <source>
        <dbReference type="SAM" id="MobiDB-lite"/>
    </source>
</evidence>
<evidence type="ECO:0000313" key="3">
    <source>
        <dbReference type="EMBL" id="BAP69128.1"/>
    </source>
</evidence>
<reference evidence="3" key="1">
    <citation type="journal article" date="2014" name="PLoS Pathog.">
        <title>Expression profiling during Arabidopsis/downy mildew interaction reveals a highly-expressed effector that attenuates responses to salicylic acid.</title>
        <authorList>
            <person name="Asai S."/>
            <person name="Rallapalli G."/>
            <person name="Piquerez S.J.M."/>
            <person name="Caillaud M.C."/>
            <person name="Furzer O.J."/>
            <person name="Ishaque N."/>
            <person name="Wirthmueller L."/>
            <person name="Fabro G."/>
            <person name="Shirasu K."/>
            <person name="Jones J.D.G."/>
        </authorList>
    </citation>
    <scope>NUCLEOTIDE SEQUENCE</scope>
    <source>
        <strain evidence="3">Emoy2</strain>
    </source>
</reference>
<feature type="signal peptide" evidence="2">
    <location>
        <begin position="1"/>
        <end position="33"/>
    </location>
</feature>
<evidence type="ECO:0000256" key="2">
    <source>
        <dbReference type="SAM" id="SignalP"/>
    </source>
</evidence>
<name>A0A090BHL3_HYAAE</name>
<dbReference type="AlphaFoldDB" id="A0A090BHL3"/>
<feature type="region of interest" description="Disordered" evidence="1">
    <location>
        <begin position="40"/>
        <end position="59"/>
    </location>
</feature>
<accession>A0A090BHL3</accession>
<proteinExistence type="evidence at transcript level"/>
<protein>
    <submittedName>
        <fullName evidence="3">RxLR effector candidate protein</fullName>
    </submittedName>
</protein>
<keyword evidence="2" id="KW-0732">Signal</keyword>